<reference evidence="6 7" key="1">
    <citation type="journal article" date="2016" name="J. Zhejiang Univ. Sci. B">
        <title>Antibiotic resistance mechanisms of Myroides sp.</title>
        <authorList>
            <person name="Hu S."/>
            <person name="Yuan S."/>
            <person name="Qu H."/>
            <person name="Jiang T."/>
            <person name="Zhou Y."/>
            <person name="Wang M."/>
            <person name="Ming D."/>
        </authorList>
    </citation>
    <scope>NUCLEOTIDE SEQUENCE [LARGE SCALE GENOMIC DNA]</scope>
    <source>
        <strain evidence="6 7">PR63039</strain>
    </source>
</reference>
<keyword evidence="3" id="KW-0378">Hydrolase</keyword>
<dbReference type="GO" id="GO:0046872">
    <property type="term" value="F:metal ion binding"/>
    <property type="evidence" value="ECO:0007669"/>
    <property type="project" value="UniProtKB-KW"/>
</dbReference>
<feature type="domain" description="Succinylglutamate desuccinylase/Aspartoacylase catalytic" evidence="5">
    <location>
        <begin position="63"/>
        <end position="255"/>
    </location>
</feature>
<dbReference type="AlphaFoldDB" id="A0A0S7EFC3"/>
<organism evidence="6 7">
    <name type="scientific">Myroides odoratimimus</name>
    <dbReference type="NCBI Taxonomy" id="76832"/>
    <lineage>
        <taxon>Bacteria</taxon>
        <taxon>Pseudomonadati</taxon>
        <taxon>Bacteroidota</taxon>
        <taxon>Flavobacteriia</taxon>
        <taxon>Flavobacteriales</taxon>
        <taxon>Flavobacteriaceae</taxon>
        <taxon>Myroides</taxon>
    </lineage>
</organism>
<dbReference type="RefSeq" id="WP_058699616.1">
    <property type="nucleotide sequence ID" value="NZ_BCMQ01000012.1"/>
</dbReference>
<evidence type="ECO:0000256" key="4">
    <source>
        <dbReference type="ARBA" id="ARBA00022833"/>
    </source>
</evidence>
<name>A0A0S7EFC3_9FLAO</name>
<evidence type="ECO:0000256" key="1">
    <source>
        <dbReference type="ARBA" id="ARBA00001947"/>
    </source>
</evidence>
<gene>
    <name evidence="6" type="ORF">AS202_15135</name>
</gene>
<dbReference type="Proteomes" id="UP000069030">
    <property type="component" value="Chromosome"/>
</dbReference>
<accession>A0A0S7EFC3</accession>
<dbReference type="PANTHER" id="PTHR37326:SF1">
    <property type="entry name" value="BLL3975 PROTEIN"/>
    <property type="match status" value="1"/>
</dbReference>
<dbReference type="EMBL" id="CP013690">
    <property type="protein sequence ID" value="ALU27404.1"/>
    <property type="molecule type" value="Genomic_DNA"/>
</dbReference>
<dbReference type="PIRSF" id="PIRSF039012">
    <property type="entry name" value="ASP"/>
    <property type="match status" value="1"/>
</dbReference>
<keyword evidence="2" id="KW-0479">Metal-binding</keyword>
<proteinExistence type="predicted"/>
<evidence type="ECO:0000256" key="2">
    <source>
        <dbReference type="ARBA" id="ARBA00022723"/>
    </source>
</evidence>
<comment type="cofactor">
    <cofactor evidence="1">
        <name>Zn(2+)</name>
        <dbReference type="ChEBI" id="CHEBI:29105"/>
    </cofactor>
</comment>
<dbReference type="Gene3D" id="3.40.630.10">
    <property type="entry name" value="Zn peptidases"/>
    <property type="match status" value="1"/>
</dbReference>
<keyword evidence="4" id="KW-0862">Zinc</keyword>
<dbReference type="PANTHER" id="PTHR37326">
    <property type="entry name" value="BLL3975 PROTEIN"/>
    <property type="match status" value="1"/>
</dbReference>
<protein>
    <recommendedName>
        <fullName evidence="5">Succinylglutamate desuccinylase/Aspartoacylase catalytic domain-containing protein</fullName>
    </recommendedName>
</protein>
<evidence type="ECO:0000259" key="5">
    <source>
        <dbReference type="Pfam" id="PF24827"/>
    </source>
</evidence>
<dbReference type="GO" id="GO:0016788">
    <property type="term" value="F:hydrolase activity, acting on ester bonds"/>
    <property type="evidence" value="ECO:0007669"/>
    <property type="project" value="InterPro"/>
</dbReference>
<dbReference type="InterPro" id="IPR055438">
    <property type="entry name" value="AstE_AspA_cat"/>
</dbReference>
<dbReference type="InterPro" id="IPR043795">
    <property type="entry name" value="N-alpha-Ac-DABA-like"/>
</dbReference>
<dbReference type="InterPro" id="IPR053138">
    <property type="entry name" value="N-alpha-Ac-DABA_deacetylase"/>
</dbReference>
<evidence type="ECO:0000313" key="6">
    <source>
        <dbReference type="EMBL" id="ALU27404.1"/>
    </source>
</evidence>
<evidence type="ECO:0000313" key="7">
    <source>
        <dbReference type="Proteomes" id="UP000069030"/>
    </source>
</evidence>
<dbReference type="Pfam" id="PF24827">
    <property type="entry name" value="AstE_AspA_cat"/>
    <property type="match status" value="1"/>
</dbReference>
<evidence type="ECO:0000256" key="3">
    <source>
        <dbReference type="ARBA" id="ARBA00022801"/>
    </source>
</evidence>
<sequence length="351" mass="39501">MEKIFFLVFVLFLSQTTKAQNQTLKENVNLGRPVVIDKIFKVSTIDDVSVDIPVTFINGAEKGPTFTIIAGIHGMEYPTILSLLEIKKEIDPNKLKGNLIIIPIVNVEPFYKRTPFINLLDNLNLNRVFPGSSTGTISEVMADWMTKEVFGVTDVLLDMHGGDVGEDLIPFMCYYDNKEFKEQTALALRLSEISGFDTVVSYPYILPSEKPAMYAFKQAVRLGITSLSIEIGKLGNWNKEEISMTKDAIYRMMKELDMYENMNVKPVESGKIYYNRQAYVSVPIQGIFYSDVKAGEKITKNQQIGYITDIFGNEIQKITAPESGTVLYKIGTPPVNKGETLFCIGYQVQDN</sequence>
<dbReference type="GO" id="GO:0016811">
    <property type="term" value="F:hydrolase activity, acting on carbon-nitrogen (but not peptide) bonds, in linear amides"/>
    <property type="evidence" value="ECO:0007669"/>
    <property type="project" value="InterPro"/>
</dbReference>
<dbReference type="SUPFAM" id="SSF53187">
    <property type="entry name" value="Zn-dependent exopeptidases"/>
    <property type="match status" value="1"/>
</dbReference>
<dbReference type="KEGG" id="mod:AS202_15135"/>